<dbReference type="InterPro" id="IPR008258">
    <property type="entry name" value="Transglycosylase_SLT_dom_1"/>
</dbReference>
<gene>
    <name evidence="3" type="ORF">MHL29_05830</name>
</gene>
<evidence type="ECO:0000256" key="1">
    <source>
        <dbReference type="SAM" id="MobiDB-lite"/>
    </source>
</evidence>
<feature type="region of interest" description="Disordered" evidence="1">
    <location>
        <begin position="126"/>
        <end position="146"/>
    </location>
</feature>
<dbReference type="Pfam" id="PF01464">
    <property type="entry name" value="SLT"/>
    <property type="match status" value="1"/>
</dbReference>
<feature type="compositionally biased region" description="Low complexity" evidence="1">
    <location>
        <begin position="16"/>
        <end position="28"/>
    </location>
</feature>
<reference evidence="3 4" key="1">
    <citation type="submission" date="2022-02" db="EMBL/GenBank/DDBJ databases">
        <title>Uncovering new skin microbiome diversity through culturing and metagenomics.</title>
        <authorList>
            <person name="Conlan S."/>
            <person name="Deming C."/>
            <person name="Nisc Comparative Sequencing Program N."/>
            <person name="Segre J.A."/>
        </authorList>
    </citation>
    <scope>NUCLEOTIDE SEQUENCE [LARGE SCALE GENOMIC DNA]</scope>
    <source>
        <strain evidence="3 4">ACRQZ</strain>
    </source>
</reference>
<sequence length="363" mass="36809">MAATTAVVTTDISGQAPAASAVEAAPAPSSRPVVQAALAARDKDTASRSTARSALPAATVSRLLRPVAVPGALLAARPIDSATTRTAKAGLASARTAEARTRATLQQTHAEATAAHRAWEQTVEAQTRSVASAAGGRPATEAATAPLTPSAAAAAIAVPAVRAETATSLADDRRTTADAALADAVEAQQRALDALTAARAQATTLTDADTRRAVADGSFVVLADGRVVRTVRPGTPVIGNGHTVSPQLSRQIGEALGLLYANGYPQGAQDAENLAIIIYNESGGDVGVVNTYDRNAAAGMPSFGLMQTIGPTFDAFALPTRKERNDPVAQIMAGARYAQATYGGLAGVPGVKSLRGGGPYRPY</sequence>
<feature type="compositionally biased region" description="Polar residues" evidence="1">
    <location>
        <begin position="1"/>
        <end position="13"/>
    </location>
</feature>
<dbReference type="RefSeq" id="WP_239263068.1">
    <property type="nucleotide sequence ID" value="NZ_JAKRCV010000012.1"/>
</dbReference>
<dbReference type="EMBL" id="JAKRCV010000012">
    <property type="protein sequence ID" value="MCG7321415.1"/>
    <property type="molecule type" value="Genomic_DNA"/>
</dbReference>
<dbReference type="InterPro" id="IPR023346">
    <property type="entry name" value="Lysozyme-like_dom_sf"/>
</dbReference>
<evidence type="ECO:0000259" key="2">
    <source>
        <dbReference type="Pfam" id="PF01464"/>
    </source>
</evidence>
<dbReference type="SUPFAM" id="SSF53955">
    <property type="entry name" value="Lysozyme-like"/>
    <property type="match status" value="1"/>
</dbReference>
<feature type="domain" description="Transglycosylase SLT" evidence="2">
    <location>
        <begin position="270"/>
        <end position="344"/>
    </location>
</feature>
<feature type="region of interest" description="Disordered" evidence="1">
    <location>
        <begin position="1"/>
        <end position="28"/>
    </location>
</feature>
<protein>
    <submittedName>
        <fullName evidence="3">Transglycosylase SLT domain-containing protein</fullName>
    </submittedName>
</protein>
<dbReference type="Proteomes" id="UP001521931">
    <property type="component" value="Unassembled WGS sequence"/>
</dbReference>
<dbReference type="Gene3D" id="1.10.530.10">
    <property type="match status" value="1"/>
</dbReference>
<evidence type="ECO:0000313" key="3">
    <source>
        <dbReference type="EMBL" id="MCG7321415.1"/>
    </source>
</evidence>
<comment type="caution">
    <text evidence="3">The sequence shown here is derived from an EMBL/GenBank/DDBJ whole genome shotgun (WGS) entry which is preliminary data.</text>
</comment>
<organism evidence="3 4">
    <name type="scientific">Arsenicicoccus bolidensis</name>
    <dbReference type="NCBI Taxonomy" id="229480"/>
    <lineage>
        <taxon>Bacteria</taxon>
        <taxon>Bacillati</taxon>
        <taxon>Actinomycetota</taxon>
        <taxon>Actinomycetes</taxon>
        <taxon>Micrococcales</taxon>
        <taxon>Intrasporangiaceae</taxon>
        <taxon>Arsenicicoccus</taxon>
    </lineage>
</organism>
<proteinExistence type="predicted"/>
<name>A0ABS9Q0L5_9MICO</name>
<keyword evidence="4" id="KW-1185">Reference proteome</keyword>
<evidence type="ECO:0000313" key="4">
    <source>
        <dbReference type="Proteomes" id="UP001521931"/>
    </source>
</evidence>
<accession>A0ABS9Q0L5</accession>